<reference evidence="22" key="3">
    <citation type="submission" date="2025-09" db="UniProtKB">
        <authorList>
            <consortium name="Ensembl"/>
        </authorList>
    </citation>
    <scope>IDENTIFICATION</scope>
</reference>
<feature type="region of interest" description="Disordered" evidence="21">
    <location>
        <begin position="822"/>
        <end position="921"/>
    </location>
</feature>
<name>A0A8C4VJS9_9SAUR</name>
<dbReference type="Gene3D" id="1.25.40.20">
    <property type="entry name" value="Ankyrin repeat-containing domain"/>
    <property type="match status" value="1"/>
</dbReference>
<keyword evidence="20" id="KW-0175">Coiled coil</keyword>
<dbReference type="GeneID" id="115647198"/>
<dbReference type="GO" id="GO:0031297">
    <property type="term" value="P:replication fork processing"/>
    <property type="evidence" value="ECO:0007669"/>
    <property type="project" value="Ensembl"/>
</dbReference>
<dbReference type="SMART" id="SM00368">
    <property type="entry name" value="LRR_RI"/>
    <property type="match status" value="6"/>
</dbReference>
<feature type="region of interest" description="Disordered" evidence="21">
    <location>
        <begin position="693"/>
        <end position="739"/>
    </location>
</feature>
<dbReference type="PROSITE" id="PS50088">
    <property type="entry name" value="ANK_REPEAT"/>
    <property type="match status" value="3"/>
</dbReference>
<dbReference type="Gene3D" id="1.25.40.10">
    <property type="entry name" value="Tetratricopeptide repeat domain"/>
    <property type="match status" value="2"/>
</dbReference>
<evidence type="ECO:0000313" key="23">
    <source>
        <dbReference type="Proteomes" id="UP000694390"/>
    </source>
</evidence>
<evidence type="ECO:0000256" key="5">
    <source>
        <dbReference type="ARBA" id="ARBA00017829"/>
    </source>
</evidence>
<keyword evidence="10" id="KW-0227">DNA damage</keyword>
<dbReference type="FunFam" id="1.25.40.20:FF:000151">
    <property type="entry name" value="Tonsoku like, DNA repair protein"/>
    <property type="match status" value="1"/>
</dbReference>
<evidence type="ECO:0000256" key="3">
    <source>
        <dbReference type="ARBA" id="ARBA00004496"/>
    </source>
</evidence>
<dbReference type="PROSITE" id="PS50005">
    <property type="entry name" value="TPR"/>
    <property type="match status" value="1"/>
</dbReference>
<keyword evidence="7" id="KW-0963">Cytoplasm</keyword>
<dbReference type="SUPFAM" id="SSF52047">
    <property type="entry name" value="RNI-like"/>
    <property type="match status" value="1"/>
</dbReference>
<evidence type="ECO:0000256" key="4">
    <source>
        <dbReference type="ARBA" id="ARBA00010999"/>
    </source>
</evidence>
<feature type="repeat" description="ANK" evidence="18">
    <location>
        <begin position="523"/>
        <end position="555"/>
    </location>
</feature>
<dbReference type="InterPro" id="IPR052311">
    <property type="entry name" value="MMS22L-TONSL_complex_comp"/>
</dbReference>
<reference evidence="22" key="2">
    <citation type="submission" date="2025-08" db="UniProtKB">
        <authorList>
            <consortium name="Ensembl"/>
        </authorList>
    </citation>
    <scope>IDENTIFICATION</scope>
</reference>
<dbReference type="Pfam" id="PF13176">
    <property type="entry name" value="TPR_7"/>
    <property type="match status" value="1"/>
</dbReference>
<dbReference type="RefSeq" id="XP_030409863.1">
    <property type="nucleotide sequence ID" value="XM_030554003.1"/>
</dbReference>
<evidence type="ECO:0000256" key="17">
    <source>
        <dbReference type="ARBA" id="ARBA00033240"/>
    </source>
</evidence>
<dbReference type="PROSITE" id="PS50297">
    <property type="entry name" value="ANK_REP_REGION"/>
    <property type="match status" value="3"/>
</dbReference>
<feature type="repeat" description="ANK" evidence="18">
    <location>
        <begin position="592"/>
        <end position="624"/>
    </location>
</feature>
<dbReference type="InterPro" id="IPR011990">
    <property type="entry name" value="TPR-like_helical_dom_sf"/>
</dbReference>
<organism evidence="22 23">
    <name type="scientific">Gopherus evgoodei</name>
    <name type="common">Goodes thornscrub tortoise</name>
    <dbReference type="NCBI Taxonomy" id="1825980"/>
    <lineage>
        <taxon>Eukaryota</taxon>
        <taxon>Metazoa</taxon>
        <taxon>Chordata</taxon>
        <taxon>Craniata</taxon>
        <taxon>Vertebrata</taxon>
        <taxon>Euteleostomi</taxon>
        <taxon>Archelosauria</taxon>
        <taxon>Testudinata</taxon>
        <taxon>Testudines</taxon>
        <taxon>Cryptodira</taxon>
        <taxon>Durocryptodira</taxon>
        <taxon>Testudinoidea</taxon>
        <taxon>Testudinidae</taxon>
        <taxon>Gopherus</taxon>
    </lineage>
</organism>
<keyword evidence="12" id="KW-0156">Chromatin regulator</keyword>
<dbReference type="Ensembl" id="ENSGEVT00005000334.1">
    <property type="protein sequence ID" value="ENSGEVP00005000305.1"/>
    <property type="gene ID" value="ENSGEVG00005000277.1"/>
</dbReference>
<dbReference type="GO" id="GO:0016604">
    <property type="term" value="C:nuclear body"/>
    <property type="evidence" value="ECO:0007669"/>
    <property type="project" value="Ensembl"/>
</dbReference>
<evidence type="ECO:0000256" key="20">
    <source>
        <dbReference type="SAM" id="Coils"/>
    </source>
</evidence>
<dbReference type="Proteomes" id="UP000694390">
    <property type="component" value="Chromosome 2"/>
</dbReference>
<dbReference type="InterPro" id="IPR032675">
    <property type="entry name" value="LRR_dom_sf"/>
</dbReference>
<evidence type="ECO:0000256" key="10">
    <source>
        <dbReference type="ARBA" id="ARBA00022763"/>
    </source>
</evidence>
<dbReference type="GO" id="GO:0042555">
    <property type="term" value="C:MCM complex"/>
    <property type="evidence" value="ECO:0007669"/>
    <property type="project" value="Ensembl"/>
</dbReference>
<dbReference type="GO" id="GO:0035101">
    <property type="term" value="C:FACT complex"/>
    <property type="evidence" value="ECO:0007669"/>
    <property type="project" value="Ensembl"/>
</dbReference>
<dbReference type="SMART" id="SM00028">
    <property type="entry name" value="TPR"/>
    <property type="match status" value="8"/>
</dbReference>
<evidence type="ECO:0000256" key="15">
    <source>
        <dbReference type="ARBA" id="ARBA00023242"/>
    </source>
</evidence>
<evidence type="ECO:0000256" key="6">
    <source>
        <dbReference type="ARBA" id="ARBA00022454"/>
    </source>
</evidence>
<evidence type="ECO:0000256" key="8">
    <source>
        <dbReference type="ARBA" id="ARBA00022614"/>
    </source>
</evidence>
<gene>
    <name evidence="22" type="primary">TONSL</name>
</gene>
<keyword evidence="15" id="KW-0539">Nucleus</keyword>
<dbReference type="GO" id="GO:0000724">
    <property type="term" value="P:double-strand break repair via homologous recombination"/>
    <property type="evidence" value="ECO:0007669"/>
    <property type="project" value="Ensembl"/>
</dbReference>
<protein>
    <recommendedName>
        <fullName evidence="5">Tonsoku-like protein</fullName>
    </recommendedName>
    <alternativeName>
        <fullName evidence="17">NF-kappa-B inhibitor-like protein 2</fullName>
    </alternativeName>
    <alternativeName>
        <fullName evidence="16">Nuclear factor of kappa light polypeptide gene enhancer in B-cells inhibitor-like 2</fullName>
    </alternativeName>
</protein>
<evidence type="ECO:0000256" key="2">
    <source>
        <dbReference type="ARBA" id="ARBA00004286"/>
    </source>
</evidence>
<evidence type="ECO:0000256" key="19">
    <source>
        <dbReference type="PROSITE-ProRule" id="PRU00339"/>
    </source>
</evidence>
<feature type="repeat" description="ANK" evidence="18">
    <location>
        <begin position="556"/>
        <end position="588"/>
    </location>
</feature>
<keyword evidence="23" id="KW-1185">Reference proteome</keyword>
<dbReference type="Pfam" id="PF12796">
    <property type="entry name" value="Ank_2"/>
    <property type="match status" value="1"/>
</dbReference>
<dbReference type="Pfam" id="PF00023">
    <property type="entry name" value="Ank"/>
    <property type="match status" value="1"/>
</dbReference>
<dbReference type="PANTHER" id="PTHR46358:SF1">
    <property type="entry name" value="TONSOKU-LIKE PROTEIN"/>
    <property type="match status" value="1"/>
</dbReference>
<dbReference type="CTD" id="4796"/>
<comment type="subcellular location">
    <subcellularLocation>
        <location evidence="2">Chromosome</location>
    </subcellularLocation>
    <subcellularLocation>
        <location evidence="3">Cytoplasm</location>
    </subcellularLocation>
    <subcellularLocation>
        <location evidence="1">Nucleus</location>
    </subcellularLocation>
</comment>
<evidence type="ECO:0000256" key="21">
    <source>
        <dbReference type="SAM" id="MobiDB-lite"/>
    </source>
</evidence>
<dbReference type="SMART" id="SM00248">
    <property type="entry name" value="ANK"/>
    <property type="match status" value="3"/>
</dbReference>
<proteinExistence type="inferred from homology"/>
<evidence type="ECO:0000313" key="22">
    <source>
        <dbReference type="Ensembl" id="ENSGEVP00005000305.1"/>
    </source>
</evidence>
<evidence type="ECO:0000256" key="7">
    <source>
        <dbReference type="ARBA" id="ARBA00022490"/>
    </source>
</evidence>
<feature type="compositionally biased region" description="Acidic residues" evidence="21">
    <location>
        <begin position="472"/>
        <end position="502"/>
    </location>
</feature>
<keyword evidence="14" id="KW-0234">DNA repair</keyword>
<evidence type="ECO:0000256" key="18">
    <source>
        <dbReference type="PROSITE-ProRule" id="PRU00023"/>
    </source>
</evidence>
<evidence type="ECO:0000256" key="16">
    <source>
        <dbReference type="ARBA" id="ARBA00030801"/>
    </source>
</evidence>
<dbReference type="SUPFAM" id="SSF48452">
    <property type="entry name" value="TPR-like"/>
    <property type="match status" value="3"/>
</dbReference>
<evidence type="ECO:0000256" key="12">
    <source>
        <dbReference type="ARBA" id="ARBA00022853"/>
    </source>
</evidence>
<dbReference type="GO" id="GO:0071168">
    <property type="term" value="P:protein localization to chromatin"/>
    <property type="evidence" value="ECO:0007669"/>
    <property type="project" value="Ensembl"/>
</dbReference>
<feature type="compositionally biased region" description="Polar residues" evidence="21">
    <location>
        <begin position="894"/>
        <end position="906"/>
    </location>
</feature>
<dbReference type="GO" id="GO:0035861">
    <property type="term" value="C:site of double-strand break"/>
    <property type="evidence" value="ECO:0007669"/>
    <property type="project" value="Ensembl"/>
</dbReference>
<dbReference type="SUPFAM" id="SSF48403">
    <property type="entry name" value="Ankyrin repeat"/>
    <property type="match status" value="1"/>
</dbReference>
<comment type="similarity">
    <text evidence="4">Belongs to the Tonsoku family.</text>
</comment>
<evidence type="ECO:0000256" key="1">
    <source>
        <dbReference type="ARBA" id="ARBA00004123"/>
    </source>
</evidence>
<dbReference type="Gene3D" id="3.80.10.10">
    <property type="entry name" value="Ribonuclease Inhibitor"/>
    <property type="match status" value="1"/>
</dbReference>
<dbReference type="PANTHER" id="PTHR46358">
    <property type="entry name" value="TONSOKU-LIKE PROTEIN"/>
    <property type="match status" value="1"/>
</dbReference>
<evidence type="ECO:0000256" key="14">
    <source>
        <dbReference type="ARBA" id="ARBA00023204"/>
    </source>
</evidence>
<accession>A0A8C4VJS9</accession>
<dbReference type="InterPro" id="IPR002110">
    <property type="entry name" value="Ankyrin_rpt"/>
</dbReference>
<reference evidence="22" key="1">
    <citation type="submission" date="2019-06" db="EMBL/GenBank/DDBJ databases">
        <title>G10K-VGP Goodes thornscrub tortoise genome, primary haplotype.</title>
        <authorList>
            <person name="Murphy B."/>
            <person name="Edwards T."/>
            <person name="Rhie A."/>
            <person name="Koren S."/>
            <person name="Phillippy A."/>
            <person name="Fedrigo O."/>
            <person name="Haase B."/>
            <person name="Mountcastle J."/>
            <person name="Lewin H."/>
            <person name="Damas J."/>
            <person name="Howe K."/>
            <person name="Formenti G."/>
            <person name="Myers G."/>
            <person name="Durbin R."/>
            <person name="Jarvis E.D."/>
        </authorList>
    </citation>
    <scope>NUCLEOTIDE SEQUENCE [LARGE SCALE GENOMIC DNA]</scope>
</reference>
<evidence type="ECO:0000256" key="9">
    <source>
        <dbReference type="ARBA" id="ARBA00022737"/>
    </source>
</evidence>
<evidence type="ECO:0000256" key="11">
    <source>
        <dbReference type="ARBA" id="ARBA00022803"/>
    </source>
</evidence>
<dbReference type="InterPro" id="IPR001611">
    <property type="entry name" value="Leu-rich_rpt"/>
</dbReference>
<keyword evidence="13 18" id="KW-0040">ANK repeat</keyword>
<dbReference type="PRINTS" id="PR01415">
    <property type="entry name" value="ANKYRIN"/>
</dbReference>
<evidence type="ECO:0000256" key="13">
    <source>
        <dbReference type="ARBA" id="ARBA00023043"/>
    </source>
</evidence>
<dbReference type="GO" id="GO:0042393">
    <property type="term" value="F:histone binding"/>
    <property type="evidence" value="ECO:0007669"/>
    <property type="project" value="Ensembl"/>
</dbReference>
<keyword evidence="11 19" id="KW-0802">TPR repeat</keyword>
<feature type="region of interest" description="Disordered" evidence="21">
    <location>
        <begin position="466"/>
        <end position="508"/>
    </location>
</feature>
<keyword evidence="6" id="KW-0158">Chromosome</keyword>
<keyword evidence="8" id="KW-0433">Leucine-rich repeat</keyword>
<feature type="compositionally biased region" description="Polar residues" evidence="21">
    <location>
        <begin position="839"/>
        <end position="849"/>
    </location>
</feature>
<sequence>MSGERSREIRQLQKAKDKAQRSGSLKEEAAICNQLGEILARHGRYREALEEHRQELRLLESVEDVLGCAVAHRKIGERLAELENYEAALKHQRQHLELARALSDHTEQQRAWATIGRTYMFVAESGQAGEALREAEQAFMRSLAIVEEKLQGTVPQRELSEMRARLYLNLGLVYDSMKDQAKCSCYIKKSIFISEQTRLYEDVYRAYFNLGNIHLREGQHSKAMRCLERARDCAHSMKEKCLESECCASIAQVLLSLGDFVAARRSLKKAYVLGSQQPQQRESIRRSLRYALKVSRLQEALEEKAPGDPQAALGLCEQLGDLFSKHGDYRRAVESYQRQLRYAESLRRPEQELAVIHVSLAATYGDLKEHGRAVQHYQAELALRRGNPLEEGKTWLNIALAREEAGEGYEALEPCFRSALQCADQAGEPRLQRQILQHFHPVQQKWGCPEAPDTLARLQGLCRSQGWSGAGDSDEEELGDSEPLEESDLELSESDGEEDDLDGYNKSVPGRRRITKWNRRNDRGETPLHRACIDGNLRRVQIFLEQGHPLNPRDYCGWTPLHEACNHGHLEIVRLLLERGASIDDPGGPGCEGITPLHDALNCGHFEVAELLLQRGASAVLRNAKGLNPLGTLQEWVRMYGKDLDQETRQRCRAMERLLKEAVAGRAPEAAPAPQDTLPSQLFDAELSEPLTLPPSALATQPRSGGPSKKLPTPCQHGGKGSERRAEQDDCMTPLRPVKKRQRLLGQRMLGEDCRTPGFLVQKEPELPTHGGSQAEYEAAIRSVGSAQSCLGTVPVLSEAPARPALIPADEYVGDDWLEDDLGASREPRKRGRQGQGESGSDSADTTGPESDGGAPCPASPPRRKARQSRLTQIVDRTVLGRSRGGCVLEAPETATSPRPTDSSRANGLRGSGESPQLPSLSAAPARLAPIRVRVRVQDNVFLIPVPHSSSESHLVAWLAEQAAQRHYQTCGLLPRLTLKKEGALLAPQDLIVDVLQSNEEVLAEVQSWDLPPLADRYRKACRSLAVGEHRLLLKIMELQESGPSFSACGLSLRQPNLAPLLRALKLQTCIRQLRLAGNGLADGLATELLATLGTMPGLTLLDLSANQLGAEGLHTLAAGLPAQMAFQSLEELDLSLNPLGDSSSQALACLIQACPVLTTLRLQACGFTGAFLQHRRLLLANSLKGAVHLKTLALSHNALGSTGLELLLSSLPCATLSRLEIGSVAARLEEPLVDPVVRYLTQEGCALTHLTVSGNHLGDEAVAELARCLLVCPALVSLDLSANPAITVVGLRMLLSALGERNQGLHYLSLAGCSVRSPLDSTTWARVSADVHELRLCSRQLSRSDQQGVGESWRGPAGTSLCAVTRHHKLFCKSV</sequence>
<feature type="region of interest" description="Disordered" evidence="21">
    <location>
        <begin position="1"/>
        <end position="23"/>
    </location>
</feature>
<dbReference type="Pfam" id="PF13516">
    <property type="entry name" value="LRR_6"/>
    <property type="match status" value="3"/>
</dbReference>
<dbReference type="InterPro" id="IPR036770">
    <property type="entry name" value="Ankyrin_rpt-contain_sf"/>
</dbReference>
<dbReference type="GO" id="GO:0140566">
    <property type="term" value="F:histone reader activity"/>
    <property type="evidence" value="ECO:0007669"/>
    <property type="project" value="Ensembl"/>
</dbReference>
<dbReference type="OrthoDB" id="5806726at2759"/>
<dbReference type="InterPro" id="IPR019734">
    <property type="entry name" value="TPR_rpt"/>
</dbReference>
<feature type="coiled-coil region" evidence="20">
    <location>
        <begin position="42"/>
        <end position="102"/>
    </location>
</feature>
<dbReference type="GO" id="GO:0005662">
    <property type="term" value="C:DNA replication factor A complex"/>
    <property type="evidence" value="ECO:0007669"/>
    <property type="project" value="Ensembl"/>
</dbReference>
<dbReference type="Pfam" id="PF13181">
    <property type="entry name" value="TPR_8"/>
    <property type="match status" value="1"/>
</dbReference>
<dbReference type="GeneTree" id="ENSGT00940000160188"/>
<dbReference type="GO" id="GO:0005737">
    <property type="term" value="C:cytoplasm"/>
    <property type="evidence" value="ECO:0007669"/>
    <property type="project" value="UniProtKB-SubCell"/>
</dbReference>
<feature type="repeat" description="TPR" evidence="19">
    <location>
        <begin position="204"/>
        <end position="237"/>
    </location>
</feature>
<keyword evidence="9" id="KW-0677">Repeat</keyword>